<dbReference type="PATRIC" id="fig|466.6.peg.1409"/>
<dbReference type="PANTHER" id="PTHR42781">
    <property type="entry name" value="SPERMIDINE/PUTRESCINE IMPORT ATP-BINDING PROTEIN POTA"/>
    <property type="match status" value="1"/>
</dbReference>
<sequence length="219" mass="23869">MLHIHEASKNFASIQVLKQVNLTIEAKTVVGLAGPSGGGKSTLLRCIQGLESLDSGEIHCDGKMGFMFQDFQLFPHMNVLNNLVYAPKLQNKTINHEESAKALLATLGIAEKANAYPHQLSGGQKQRVALARSLMMQPHLLLCDEPTSGLDLATIEDVISLLNAIKAMGVTMVIASHDLDFLSKMADRIIVLKGGQLVADVKPNELTSPVHELKKYYQE</sequence>
<dbReference type="Gene3D" id="3.40.50.300">
    <property type="entry name" value="P-loop containing nucleotide triphosphate hydrolases"/>
    <property type="match status" value="1"/>
</dbReference>
<evidence type="ECO:0000256" key="1">
    <source>
        <dbReference type="ARBA" id="ARBA00022448"/>
    </source>
</evidence>
<dbReference type="SUPFAM" id="SSF52540">
    <property type="entry name" value="P-loop containing nucleoside triphosphate hydrolases"/>
    <property type="match status" value="1"/>
</dbReference>
<comment type="caution">
    <text evidence="5">The sequence shown here is derived from an EMBL/GenBank/DDBJ whole genome shotgun (WGS) entry which is preliminary data.</text>
</comment>
<gene>
    <name evidence="5" type="ORF">Lmac_1332</name>
</gene>
<reference evidence="5 6" key="1">
    <citation type="submission" date="2015-11" db="EMBL/GenBank/DDBJ databases">
        <title>Genomic analysis of 38 Legionella species identifies large and diverse effector repertoires.</title>
        <authorList>
            <person name="Burstein D."/>
            <person name="Amaro F."/>
            <person name="Zusman T."/>
            <person name="Lifshitz Z."/>
            <person name="Cohen O."/>
            <person name="Gilbert J.A."/>
            <person name="Pupko T."/>
            <person name="Shuman H.A."/>
            <person name="Segal G."/>
        </authorList>
    </citation>
    <scope>NUCLEOTIDE SEQUENCE [LARGE SCALE GENOMIC DNA]</scope>
    <source>
        <strain evidence="5 6">PX-1-G2-E2</strain>
    </source>
</reference>
<proteinExistence type="predicted"/>
<dbReference type="InterPro" id="IPR003593">
    <property type="entry name" value="AAA+_ATPase"/>
</dbReference>
<dbReference type="Proteomes" id="UP000054908">
    <property type="component" value="Unassembled WGS sequence"/>
</dbReference>
<feature type="domain" description="ABC transporter" evidence="4">
    <location>
        <begin position="2"/>
        <end position="219"/>
    </location>
</feature>
<evidence type="ECO:0000313" key="5">
    <source>
        <dbReference type="EMBL" id="KTD27084.1"/>
    </source>
</evidence>
<dbReference type="PROSITE" id="PS00211">
    <property type="entry name" value="ABC_TRANSPORTER_1"/>
    <property type="match status" value="1"/>
</dbReference>
<dbReference type="AlphaFoldDB" id="A0A0W0W3Y1"/>
<evidence type="ECO:0000256" key="3">
    <source>
        <dbReference type="ARBA" id="ARBA00022840"/>
    </source>
</evidence>
<keyword evidence="3 5" id="KW-0067">ATP-binding</keyword>
<dbReference type="OrthoDB" id="9802264at2"/>
<accession>A0A0W0W3Y1</accession>
<name>A0A0W0W3Y1_9GAMM</name>
<dbReference type="GO" id="GO:0016887">
    <property type="term" value="F:ATP hydrolysis activity"/>
    <property type="evidence" value="ECO:0007669"/>
    <property type="project" value="InterPro"/>
</dbReference>
<dbReference type="GO" id="GO:0005524">
    <property type="term" value="F:ATP binding"/>
    <property type="evidence" value="ECO:0007669"/>
    <property type="project" value="UniProtKB-KW"/>
</dbReference>
<dbReference type="RefSeq" id="WP_058452110.1">
    <property type="nucleotide sequence ID" value="NZ_CAAAIB010000009.1"/>
</dbReference>
<protein>
    <submittedName>
        <fullName evidence="5">ABC transporter ATP-binding protein</fullName>
        <ecNumber evidence="5">3.6.3.28</ecNumber>
    </submittedName>
</protein>
<evidence type="ECO:0000313" key="6">
    <source>
        <dbReference type="Proteomes" id="UP000054908"/>
    </source>
</evidence>
<dbReference type="InterPro" id="IPR017871">
    <property type="entry name" value="ABC_transporter-like_CS"/>
</dbReference>
<dbReference type="InterPro" id="IPR003439">
    <property type="entry name" value="ABC_transporter-like_ATP-bd"/>
</dbReference>
<dbReference type="PANTHER" id="PTHR42781:SF9">
    <property type="entry name" value="AMINO ACID ABC TRANSPORTER, ATP-BINDING PROTEIN-RELATED"/>
    <property type="match status" value="1"/>
</dbReference>
<dbReference type="EMBL" id="LNYL01000033">
    <property type="protein sequence ID" value="KTD27084.1"/>
    <property type="molecule type" value="Genomic_DNA"/>
</dbReference>
<dbReference type="Pfam" id="PF00005">
    <property type="entry name" value="ABC_tran"/>
    <property type="match status" value="1"/>
</dbReference>
<keyword evidence="2" id="KW-0547">Nucleotide-binding</keyword>
<dbReference type="SMART" id="SM00382">
    <property type="entry name" value="AAA"/>
    <property type="match status" value="1"/>
</dbReference>
<dbReference type="STRING" id="466.Lmac_1332"/>
<dbReference type="InterPro" id="IPR050093">
    <property type="entry name" value="ABC_SmlMolc_Importer"/>
</dbReference>
<dbReference type="InterPro" id="IPR027417">
    <property type="entry name" value="P-loop_NTPase"/>
</dbReference>
<keyword evidence="6" id="KW-1185">Reference proteome</keyword>
<organism evidence="5 6">
    <name type="scientific">Legionella maceachernii</name>
    <dbReference type="NCBI Taxonomy" id="466"/>
    <lineage>
        <taxon>Bacteria</taxon>
        <taxon>Pseudomonadati</taxon>
        <taxon>Pseudomonadota</taxon>
        <taxon>Gammaproteobacteria</taxon>
        <taxon>Legionellales</taxon>
        <taxon>Legionellaceae</taxon>
        <taxon>Legionella</taxon>
    </lineage>
</organism>
<evidence type="ECO:0000259" key="4">
    <source>
        <dbReference type="PROSITE" id="PS50893"/>
    </source>
</evidence>
<evidence type="ECO:0000256" key="2">
    <source>
        <dbReference type="ARBA" id="ARBA00022741"/>
    </source>
</evidence>
<dbReference type="EC" id="3.6.3.28" evidence="5"/>
<dbReference type="PROSITE" id="PS50893">
    <property type="entry name" value="ABC_TRANSPORTER_2"/>
    <property type="match status" value="1"/>
</dbReference>
<keyword evidence="1" id="KW-0813">Transport</keyword>
<keyword evidence="5" id="KW-0378">Hydrolase</keyword>